<evidence type="ECO:0000259" key="2">
    <source>
        <dbReference type="PROSITE" id="PS50838"/>
    </source>
</evidence>
<name>A0A8J5ZP91_GALPY</name>
<sequence length="316" mass="34881">MAQHQKSSLYTGRDQHLQTHSKAQSLEIAQVSKALEKTSLSSHPPMPANWKETPKAGMASIPEGPQSACFSATVAASSGKSEKDSTSQEKDISTSQAEPAPQNVPIDAIDEKVAMLVNFMLLKYKVKEPITKEGMLTTVIKGCGNHFAELLLRASERMEMVFGLDVQEVDPINHQYVVLIKLGLTYDGMMSGEEGVPKTGILILVLGVIFMKGNRATEEEIWEVLSFTGVYPGVKHFIFGEPRQLITKDFVKENYLIYQQVASSHSVVFEFLWGPRACAETTKMKVLEFLAKVHGTDPSSFPSQCEEALQDEVKKA</sequence>
<comment type="caution">
    <text evidence="3">The sequence shown here is derived from an EMBL/GenBank/DDBJ whole genome shotgun (WGS) entry which is preliminary data.</text>
</comment>
<dbReference type="EMBL" id="JAGFMF010012069">
    <property type="protein sequence ID" value="KAG8508106.1"/>
    <property type="molecule type" value="Genomic_DNA"/>
</dbReference>
<feature type="compositionally biased region" description="Polar residues" evidence="1">
    <location>
        <begin position="68"/>
        <end position="79"/>
    </location>
</feature>
<dbReference type="InterPro" id="IPR037445">
    <property type="entry name" value="MAGE"/>
</dbReference>
<evidence type="ECO:0000313" key="3">
    <source>
        <dbReference type="EMBL" id="KAG8508106.1"/>
    </source>
</evidence>
<dbReference type="InterPro" id="IPR002190">
    <property type="entry name" value="MHD_dom"/>
</dbReference>
<feature type="compositionally biased region" description="Polar residues" evidence="1">
    <location>
        <begin position="1"/>
        <end position="10"/>
    </location>
</feature>
<feature type="domain" description="MAGE" evidence="2">
    <location>
        <begin position="109"/>
        <end position="308"/>
    </location>
</feature>
<dbReference type="Gene3D" id="1.10.10.1210">
    <property type="entry name" value="MAGE homology domain, winged helix WH2 motif"/>
    <property type="match status" value="1"/>
</dbReference>
<gene>
    <name evidence="3" type="ORF">J0S82_001608</name>
</gene>
<evidence type="ECO:0000256" key="1">
    <source>
        <dbReference type="SAM" id="MobiDB-lite"/>
    </source>
</evidence>
<dbReference type="GO" id="GO:0000122">
    <property type="term" value="P:negative regulation of transcription by RNA polymerase II"/>
    <property type="evidence" value="ECO:0007669"/>
    <property type="project" value="TreeGrafter"/>
</dbReference>
<proteinExistence type="predicted"/>
<dbReference type="InterPro" id="IPR041899">
    <property type="entry name" value="MAGE_WH2"/>
</dbReference>
<accession>A0A8J5ZP91</accession>
<dbReference type="AlphaFoldDB" id="A0A8J5ZP91"/>
<dbReference type="Gene3D" id="1.10.10.1200">
    <property type="entry name" value="MAGE homology domain, winged helix WH1 motif"/>
    <property type="match status" value="1"/>
</dbReference>
<dbReference type="SMART" id="SM01373">
    <property type="entry name" value="MAGE"/>
    <property type="match status" value="1"/>
</dbReference>
<dbReference type="InterPro" id="IPR041898">
    <property type="entry name" value="MAGE_WH1"/>
</dbReference>
<dbReference type="FunFam" id="1.10.10.1210:FF:000001">
    <property type="entry name" value="melanoma-associated antigen D1"/>
    <property type="match status" value="1"/>
</dbReference>
<organism evidence="3 4">
    <name type="scientific">Galemys pyrenaicus</name>
    <name type="common">Iberian desman</name>
    <name type="synonym">Pyrenean desman</name>
    <dbReference type="NCBI Taxonomy" id="202257"/>
    <lineage>
        <taxon>Eukaryota</taxon>
        <taxon>Metazoa</taxon>
        <taxon>Chordata</taxon>
        <taxon>Craniata</taxon>
        <taxon>Vertebrata</taxon>
        <taxon>Euteleostomi</taxon>
        <taxon>Mammalia</taxon>
        <taxon>Eutheria</taxon>
        <taxon>Laurasiatheria</taxon>
        <taxon>Eulipotyphla</taxon>
        <taxon>Talpidae</taxon>
        <taxon>Galemys</taxon>
    </lineage>
</organism>
<dbReference type="PROSITE" id="PS50838">
    <property type="entry name" value="MAGE"/>
    <property type="match status" value="1"/>
</dbReference>
<dbReference type="InterPro" id="IPR021072">
    <property type="entry name" value="MAGE_N"/>
</dbReference>
<dbReference type="FunFam" id="1.10.10.1200:FF:000007">
    <property type="entry name" value="Melanoma-associated antigen C2"/>
    <property type="match status" value="1"/>
</dbReference>
<dbReference type="SMART" id="SM01392">
    <property type="entry name" value="MAGE_N"/>
    <property type="match status" value="1"/>
</dbReference>
<dbReference type="Pfam" id="PF01454">
    <property type="entry name" value="MAGE"/>
    <property type="match status" value="1"/>
</dbReference>
<dbReference type="PANTHER" id="PTHR11736">
    <property type="entry name" value="MELANOMA-ASSOCIATED ANTIGEN MAGE ANTIGEN"/>
    <property type="match status" value="1"/>
</dbReference>
<dbReference type="Pfam" id="PF12440">
    <property type="entry name" value="MAGE_N"/>
    <property type="match status" value="1"/>
</dbReference>
<feature type="compositionally biased region" description="Basic and acidic residues" evidence="1">
    <location>
        <begin position="80"/>
        <end position="92"/>
    </location>
</feature>
<dbReference type="GO" id="GO:0005634">
    <property type="term" value="C:nucleus"/>
    <property type="evidence" value="ECO:0007669"/>
    <property type="project" value="TreeGrafter"/>
</dbReference>
<reference evidence="3" key="1">
    <citation type="journal article" date="2021" name="Evol. Appl.">
        <title>The genome of the Pyrenean desman and the effects of bottlenecks and inbreeding on the genomic landscape of an endangered species.</title>
        <authorList>
            <person name="Escoda L."/>
            <person name="Castresana J."/>
        </authorList>
    </citation>
    <scope>NUCLEOTIDE SEQUENCE</scope>
    <source>
        <strain evidence="3">IBE-C5619</strain>
    </source>
</reference>
<dbReference type="PANTHER" id="PTHR11736:SF145">
    <property type="entry name" value="MELANOMA-ASSOCIATED ANTIGEN B16"/>
    <property type="match status" value="1"/>
</dbReference>
<feature type="region of interest" description="Disordered" evidence="1">
    <location>
        <begin position="1"/>
        <end position="104"/>
    </location>
</feature>
<evidence type="ECO:0000313" key="4">
    <source>
        <dbReference type="Proteomes" id="UP000700334"/>
    </source>
</evidence>
<keyword evidence="4" id="KW-1185">Reference proteome</keyword>
<protein>
    <submittedName>
        <fullName evidence="3">Melanoma-associated antigen B16</fullName>
    </submittedName>
</protein>
<dbReference type="Proteomes" id="UP000700334">
    <property type="component" value="Unassembled WGS sequence"/>
</dbReference>
<dbReference type="OrthoDB" id="9661245at2759"/>